<dbReference type="AlphaFoldDB" id="A0A370DMN1"/>
<sequence>MCKEIILDVHEMQSPEPMEVVMKGLENLKQGEYLRMLHRMQPFPLYDILLDNGFRYKVTDGEYGFDIYMWFAKDKKTGELIKSLI</sequence>
<evidence type="ECO:0000313" key="2">
    <source>
        <dbReference type="EMBL" id="RDH85644.1"/>
    </source>
</evidence>
<gene>
    <name evidence="2" type="ORF">DIZ80_01560</name>
</gene>
<reference evidence="2 3" key="1">
    <citation type="journal article" date="2018" name="ISME J.">
        <title>Endosymbiont genomes yield clues of tubeworm success.</title>
        <authorList>
            <person name="Li Y."/>
            <person name="Liles M.R."/>
            <person name="Halanych K.M."/>
        </authorList>
    </citation>
    <scope>NUCLEOTIDE SEQUENCE [LARGE SCALE GENOMIC DNA]</scope>
    <source>
        <strain evidence="2">A1464</strain>
    </source>
</reference>
<evidence type="ECO:0000259" key="1">
    <source>
        <dbReference type="Pfam" id="PF10006"/>
    </source>
</evidence>
<name>A0A370DMN1_9GAMM</name>
<organism evidence="2 3">
    <name type="scientific">endosymbiont of Galathealinum brachiosum</name>
    <dbReference type="NCBI Taxonomy" id="2200906"/>
    <lineage>
        <taxon>Bacteria</taxon>
        <taxon>Pseudomonadati</taxon>
        <taxon>Pseudomonadota</taxon>
        <taxon>Gammaproteobacteria</taxon>
        <taxon>sulfur-oxidizing symbionts</taxon>
    </lineage>
</organism>
<dbReference type="Pfam" id="PF10006">
    <property type="entry name" value="DUF2249"/>
    <property type="match status" value="1"/>
</dbReference>
<keyword evidence="3" id="KW-1185">Reference proteome</keyword>
<dbReference type="EMBL" id="QFXC01000003">
    <property type="protein sequence ID" value="RDH85644.1"/>
    <property type="molecule type" value="Genomic_DNA"/>
</dbReference>
<protein>
    <recommendedName>
        <fullName evidence="1">DUF2249 domain-containing protein</fullName>
    </recommendedName>
</protein>
<dbReference type="Proteomes" id="UP000254266">
    <property type="component" value="Unassembled WGS sequence"/>
</dbReference>
<feature type="domain" description="DUF2249" evidence="1">
    <location>
        <begin position="7"/>
        <end position="60"/>
    </location>
</feature>
<proteinExistence type="predicted"/>
<dbReference type="InterPro" id="IPR018720">
    <property type="entry name" value="DUF2249"/>
</dbReference>
<comment type="caution">
    <text evidence="2">The sequence shown here is derived from an EMBL/GenBank/DDBJ whole genome shotgun (WGS) entry which is preliminary data.</text>
</comment>
<accession>A0A370DMN1</accession>
<evidence type="ECO:0000313" key="3">
    <source>
        <dbReference type="Proteomes" id="UP000254266"/>
    </source>
</evidence>